<dbReference type="AlphaFoldDB" id="A0A9X9LNZ4"/>
<keyword evidence="2" id="KW-1185">Reference proteome</keyword>
<dbReference type="EMBL" id="CYRY02009784">
    <property type="protein sequence ID" value="VCW78028.1"/>
    <property type="molecule type" value="Genomic_DNA"/>
</dbReference>
<evidence type="ECO:0000313" key="2">
    <source>
        <dbReference type="Proteomes" id="UP000269945"/>
    </source>
</evidence>
<feature type="non-terminal residue" evidence="1">
    <location>
        <position position="1"/>
    </location>
</feature>
<comment type="caution">
    <text evidence="1">The sequence shown here is derived from an EMBL/GenBank/DDBJ whole genome shotgun (WGS) entry which is preliminary data.</text>
</comment>
<gene>
    <name evidence="1" type="ORF">BN2614_LOCUS2</name>
</gene>
<accession>A0A9X9LNZ4</accession>
<protein>
    <submittedName>
        <fullName evidence="1">Uncharacterized protein</fullName>
    </submittedName>
</protein>
<sequence length="92" mass="9898">LECKFHKGKNFCLVFALPLAIGTSVLSIIHSSDKCPQGPLLLPSPSTGNITSWIPFSPFPRHPSGTTPLLPGLLPQPPHPVKSLLSFLAFKD</sequence>
<evidence type="ECO:0000313" key="1">
    <source>
        <dbReference type="EMBL" id="VCW78028.1"/>
    </source>
</evidence>
<organism evidence="1 2">
    <name type="scientific">Gulo gulo</name>
    <name type="common">Wolverine</name>
    <name type="synonym">Gluton</name>
    <dbReference type="NCBI Taxonomy" id="48420"/>
    <lineage>
        <taxon>Eukaryota</taxon>
        <taxon>Metazoa</taxon>
        <taxon>Chordata</taxon>
        <taxon>Craniata</taxon>
        <taxon>Vertebrata</taxon>
        <taxon>Euteleostomi</taxon>
        <taxon>Mammalia</taxon>
        <taxon>Eutheria</taxon>
        <taxon>Laurasiatheria</taxon>
        <taxon>Carnivora</taxon>
        <taxon>Caniformia</taxon>
        <taxon>Musteloidea</taxon>
        <taxon>Mustelidae</taxon>
        <taxon>Guloninae</taxon>
        <taxon>Gulo</taxon>
    </lineage>
</organism>
<name>A0A9X9LNZ4_GULGU</name>
<feature type="non-terminal residue" evidence="1">
    <location>
        <position position="92"/>
    </location>
</feature>
<proteinExistence type="predicted"/>
<dbReference type="Proteomes" id="UP000269945">
    <property type="component" value="Unassembled WGS sequence"/>
</dbReference>
<reference evidence="1 2" key="1">
    <citation type="submission" date="2018-10" db="EMBL/GenBank/DDBJ databases">
        <authorList>
            <person name="Ekblom R."/>
            <person name="Jareborg N."/>
        </authorList>
    </citation>
    <scope>NUCLEOTIDE SEQUENCE [LARGE SCALE GENOMIC DNA]</scope>
    <source>
        <tissue evidence="1">Muscle</tissue>
    </source>
</reference>